<name>A0AA86RLH2_9EUKA</name>
<organism evidence="1">
    <name type="scientific">Hexamita inflata</name>
    <dbReference type="NCBI Taxonomy" id="28002"/>
    <lineage>
        <taxon>Eukaryota</taxon>
        <taxon>Metamonada</taxon>
        <taxon>Diplomonadida</taxon>
        <taxon>Hexamitidae</taxon>
        <taxon>Hexamitinae</taxon>
        <taxon>Hexamita</taxon>
    </lineage>
</organism>
<comment type="caution">
    <text evidence="1">The sequence shown here is derived from an EMBL/GenBank/DDBJ whole genome shotgun (WGS) entry which is preliminary data.</text>
</comment>
<evidence type="ECO:0000313" key="3">
    <source>
        <dbReference type="Proteomes" id="UP001642409"/>
    </source>
</evidence>
<proteinExistence type="predicted"/>
<dbReference type="EMBL" id="CATOUU010001170">
    <property type="protein sequence ID" value="CAI9975798.1"/>
    <property type="molecule type" value="Genomic_DNA"/>
</dbReference>
<keyword evidence="3" id="KW-1185">Reference proteome</keyword>
<reference evidence="2 3" key="2">
    <citation type="submission" date="2024-07" db="EMBL/GenBank/DDBJ databases">
        <authorList>
            <person name="Akdeniz Z."/>
        </authorList>
    </citation>
    <scope>NUCLEOTIDE SEQUENCE [LARGE SCALE GENOMIC DNA]</scope>
</reference>
<evidence type="ECO:0000313" key="1">
    <source>
        <dbReference type="EMBL" id="CAI9975798.1"/>
    </source>
</evidence>
<evidence type="ECO:0000313" key="2">
    <source>
        <dbReference type="EMBL" id="CAL6006604.1"/>
    </source>
</evidence>
<accession>A0AA86RLH2</accession>
<gene>
    <name evidence="2" type="ORF">HINF_LOCUS20237</name>
    <name evidence="1" type="ORF">HINF_LOCUS63443</name>
</gene>
<protein>
    <submittedName>
        <fullName evidence="1">Uncharacterized protein</fullName>
    </submittedName>
</protein>
<dbReference type="EMBL" id="CAXDID020000054">
    <property type="protein sequence ID" value="CAL6006604.1"/>
    <property type="molecule type" value="Genomic_DNA"/>
</dbReference>
<dbReference type="Proteomes" id="UP001642409">
    <property type="component" value="Unassembled WGS sequence"/>
</dbReference>
<reference evidence="1" key="1">
    <citation type="submission" date="2023-06" db="EMBL/GenBank/DDBJ databases">
        <authorList>
            <person name="Kurt Z."/>
        </authorList>
    </citation>
    <scope>NUCLEOTIDE SEQUENCE</scope>
</reference>
<sequence>MSLYIVVFSLKFNELQDKLQRFEETSISSANIGNMFNNVRELLNMKQFTFYDPKLALFKDYQQRTDEYENLGLSGVIYFQETIQVLEFYISMDYWKEWCQDAMNRLKLELPDVDQFFYYQKENYFNPYQYELDELTLLASKITKTDTSEQIIEKIGSNYTYFTINNEEYLCDGVPYTNPMIFSRFSKDSIYIFDNFEEIHILNTTILESSSLVDRIWIYIVHANQKMNVILNMFQMKYLSLVQFMILQKHIVGYIEHYLIHDSNINDFHFIKEIQNEVEDQNEGQTYQIQNGSNIVISTSYIVFFLFTKQCNYITSGISQSENRVIIIVSKDQCNYFMQKFNKHIQLFLDYYNESQYRNKALKSIIQFMNHLFYDETPKFGNVNNSIIFIKPIYIDYIYVGCIYKLIDYTQYLTFSMFSVDKISRTIILDTKTQRILIDLFAQYSSPVFYTNGYVQTYFAFQPIAFNQLDINTNYSDYIQITKQQVFNIIDSETFMITESIKYQKQFKFKYYTAINTLSSTFLGLQQRIPSQICSIMDQNYIEQYNLFSDYISETKINFKNLRSIASPSHTSQCNNQQGCVNDSSQLLNYQFIMKHSFSVNSPILYCKVPKQSMFNLHSYYEILLEQFKNLKNSGNISYFISQIEQFQYYISIDQLNEALQLPLIKYILQQQQFSTQLLDDYKYVYQLKKLVGRKILDIQHDEILSDETIVVIPIIVLDIYQRLNDINLFGSLTNNIKLQYLSEDVSEITVSSINVDNTASQYRSLFDNQYDQYIANEYYSKSPEIQQLILERINFYKYCMEVYQLHYFSFSTGDNWKQIMKEQLKSQPSAFTEKFRVGEINGKLSVTKALTIQSKTIDNQTTVNGFLTVVLNQPYQFPLDEPYTLFDQNMRIIAGIDDLQYQNGVKQILFRYQYIKNVYVNYTLGNILNVLQLNNSFWTDAFKNSYENEYTIIITQNKLTHNNRISENDYNHSEIHQRSVIFKASCDYFVSGQIIVKQLGAIDGLLVVYQDIVLSNYNQDLQLIRTNTIDDISYYYGNLNGRTQSTTYSTNYLYFNNLNSVKLCKQETNVILYQLCLPVIILLFILVRQVSLSEPKFIFYSEDQEQHQDTFSQNIIINNTGTITNNVNLIKSIQSYIFNNIMSINKYLPIYFQVQKPYNLIQHTTK</sequence>
<dbReference type="AlphaFoldDB" id="A0AA86RLH2"/>